<name>A0A4Q2K535_9ACTN</name>
<sequence length="309" mass="33548">MCTAIRFTDPDGNLYFGRNLDWAYGYGETITFTPRNHPANTGHRAIMGMAITSDDFPLYFDCANEDGLAIAGLNFPGYAHFPETARPGTTAVAPYEFPLWVCSNFASVDDVERALADVTLVNKGFGSFPVSLLHWIIADATGCIVVESTAEDLQVMRDPADVLANQPGLAWHLENLRSYLNVTPEAPASANWGNAKLTPYGAGAGMRGLPGDVYSPSRFVRAAYLNAHHAPKTGEQANVARVFRTLGGVAMVEGCAEMNDGANELTIFTSAFSAREGRYYYNTYEQPAYVSAAFTDFDLDGTHVQQVAK</sequence>
<comment type="pathway">
    <text evidence="1">Lipid metabolism; bile acid biosynthesis.</text>
</comment>
<dbReference type="InterPro" id="IPR029132">
    <property type="entry name" value="CBAH/NAAA_C"/>
</dbReference>
<dbReference type="NCBIfam" id="NF038245">
    <property type="entry name" value="bile_salt_hydro"/>
    <property type="match status" value="1"/>
</dbReference>
<keyword evidence="3 11" id="KW-0378">Hydrolase</keyword>
<dbReference type="AlphaFoldDB" id="A0A4Q2K535"/>
<evidence type="ECO:0000256" key="2">
    <source>
        <dbReference type="ARBA" id="ARBA00006625"/>
    </source>
</evidence>
<organism evidence="11 12">
    <name type="scientific">Senegalimassilia faecalis</name>
    <dbReference type="NCBI Taxonomy" id="2509433"/>
    <lineage>
        <taxon>Bacteria</taxon>
        <taxon>Bacillati</taxon>
        <taxon>Actinomycetota</taxon>
        <taxon>Coriobacteriia</taxon>
        <taxon>Coriobacteriales</taxon>
        <taxon>Coriobacteriaceae</taxon>
        <taxon>Senegalimassilia</taxon>
    </lineage>
</organism>
<evidence type="ECO:0000256" key="8">
    <source>
        <dbReference type="ARBA" id="ARBA00047285"/>
    </source>
</evidence>
<dbReference type="PANTHER" id="PTHR35527">
    <property type="entry name" value="CHOLOYLGLYCINE HYDROLASE"/>
    <property type="match status" value="1"/>
</dbReference>
<keyword evidence="4" id="KW-0443">Lipid metabolism</keyword>
<evidence type="ECO:0000259" key="10">
    <source>
        <dbReference type="Pfam" id="PF02275"/>
    </source>
</evidence>
<proteinExistence type="inferred from homology"/>
<evidence type="ECO:0000256" key="3">
    <source>
        <dbReference type="ARBA" id="ARBA00022801"/>
    </source>
</evidence>
<dbReference type="Proteomes" id="UP000293345">
    <property type="component" value="Unassembled WGS sequence"/>
</dbReference>
<dbReference type="SUPFAM" id="SSF56235">
    <property type="entry name" value="N-terminal nucleophile aminohydrolases (Ntn hydrolases)"/>
    <property type="match status" value="1"/>
</dbReference>
<evidence type="ECO:0000256" key="5">
    <source>
        <dbReference type="ARBA" id="ARBA00044769"/>
    </source>
</evidence>
<dbReference type="Gene3D" id="3.60.60.10">
    <property type="entry name" value="Penicillin V Acylase, Chain A"/>
    <property type="match status" value="1"/>
</dbReference>
<dbReference type="InterPro" id="IPR052193">
    <property type="entry name" value="Peptidase_C59"/>
</dbReference>
<feature type="domain" description="Choloylglycine hydrolase/NAAA C-terminal" evidence="10">
    <location>
        <begin position="2"/>
        <end position="302"/>
    </location>
</feature>
<protein>
    <recommendedName>
        <fullName evidence="5">choloylglycine hydrolase</fullName>
        <ecNumber evidence="5">3.5.1.24</ecNumber>
    </recommendedName>
    <alternativeName>
        <fullName evidence="6">Bile salt hydrolase</fullName>
    </alternativeName>
    <alternativeName>
        <fullName evidence="7">Choloylglycine hydrolase</fullName>
    </alternativeName>
</protein>
<dbReference type="RefSeq" id="WP_129424875.1">
    <property type="nucleotide sequence ID" value="NZ_SDPW01000001.1"/>
</dbReference>
<comment type="caution">
    <text evidence="11">The sequence shown here is derived from an EMBL/GenBank/DDBJ whole genome shotgun (WGS) entry which is preliminary data.</text>
</comment>
<comment type="similarity">
    <text evidence="2">Belongs to the peptidase C59 family.</text>
</comment>
<evidence type="ECO:0000313" key="12">
    <source>
        <dbReference type="Proteomes" id="UP000293345"/>
    </source>
</evidence>
<keyword evidence="12" id="KW-1185">Reference proteome</keyword>
<dbReference type="CDD" id="cd00542">
    <property type="entry name" value="Ntn_PVA"/>
    <property type="match status" value="1"/>
</dbReference>
<evidence type="ECO:0000256" key="9">
    <source>
        <dbReference type="ARBA" id="ARBA00048897"/>
    </source>
</evidence>
<evidence type="ECO:0000256" key="7">
    <source>
        <dbReference type="ARBA" id="ARBA00044806"/>
    </source>
</evidence>
<dbReference type="InterPro" id="IPR047711">
    <property type="entry name" value="CBAH"/>
</dbReference>
<comment type="catalytic activity">
    <reaction evidence="8">
        <text>cholate + taurine = taurocholate + H2O</text>
        <dbReference type="Rhea" id="RHEA:47108"/>
        <dbReference type="ChEBI" id="CHEBI:15377"/>
        <dbReference type="ChEBI" id="CHEBI:29747"/>
        <dbReference type="ChEBI" id="CHEBI:36257"/>
        <dbReference type="ChEBI" id="CHEBI:507393"/>
    </reaction>
    <physiologicalReaction direction="right-to-left" evidence="8">
        <dbReference type="Rhea" id="RHEA:47110"/>
    </physiologicalReaction>
</comment>
<evidence type="ECO:0000313" key="11">
    <source>
        <dbReference type="EMBL" id="RXZ54472.1"/>
    </source>
</evidence>
<evidence type="ECO:0000256" key="6">
    <source>
        <dbReference type="ARBA" id="ARBA00044804"/>
    </source>
</evidence>
<dbReference type="GO" id="GO:0045302">
    <property type="term" value="F:choloylglycine hydrolase activity"/>
    <property type="evidence" value="ECO:0007669"/>
    <property type="project" value="UniProtKB-EC"/>
</dbReference>
<dbReference type="Pfam" id="PF02275">
    <property type="entry name" value="CBAH"/>
    <property type="match status" value="1"/>
</dbReference>
<dbReference type="GO" id="GO:0006629">
    <property type="term" value="P:lipid metabolic process"/>
    <property type="evidence" value="ECO:0007669"/>
    <property type="project" value="UniProtKB-KW"/>
</dbReference>
<dbReference type="EMBL" id="SDPW01000001">
    <property type="protein sequence ID" value="RXZ54472.1"/>
    <property type="molecule type" value="Genomic_DNA"/>
</dbReference>
<comment type="catalytic activity">
    <reaction evidence="9">
        <text>taurodeoxycholate + H2O = deoxycholate + taurine</text>
        <dbReference type="Rhea" id="RHEA:47556"/>
        <dbReference type="ChEBI" id="CHEBI:15377"/>
        <dbReference type="ChEBI" id="CHEBI:23614"/>
        <dbReference type="ChEBI" id="CHEBI:36261"/>
        <dbReference type="ChEBI" id="CHEBI:507393"/>
    </reaction>
    <physiologicalReaction direction="left-to-right" evidence="9">
        <dbReference type="Rhea" id="RHEA:47557"/>
    </physiologicalReaction>
</comment>
<dbReference type="EC" id="3.5.1.24" evidence="5"/>
<accession>A0A4Q2K535</accession>
<reference evidence="11 12" key="1">
    <citation type="submission" date="2019-01" db="EMBL/GenBank/DDBJ databases">
        <title>Senegalimassilia sp. nov. KGMB04484 isolated human feces.</title>
        <authorList>
            <person name="Han K.-I."/>
            <person name="Kim J.-S."/>
            <person name="Lee K.C."/>
            <person name="Suh M.K."/>
            <person name="Eom M.K."/>
            <person name="Lee J.H."/>
            <person name="Park S.-H."/>
            <person name="Kang S.W."/>
            <person name="Park J.-E."/>
            <person name="Oh B.S."/>
            <person name="Yu S.Y."/>
            <person name="Choi S.-H."/>
            <person name="Lee D.H."/>
            <person name="Yoon H."/>
            <person name="Kim B.-Y."/>
            <person name="Lee J.H."/>
            <person name="Lee J.-S."/>
        </authorList>
    </citation>
    <scope>NUCLEOTIDE SEQUENCE [LARGE SCALE GENOMIC DNA]</scope>
    <source>
        <strain evidence="11 12">KGMB04484</strain>
    </source>
</reference>
<dbReference type="InterPro" id="IPR029055">
    <property type="entry name" value="Ntn_hydrolases_N"/>
</dbReference>
<evidence type="ECO:0000256" key="4">
    <source>
        <dbReference type="ARBA" id="ARBA00023098"/>
    </source>
</evidence>
<evidence type="ECO:0000256" key="1">
    <source>
        <dbReference type="ARBA" id="ARBA00004860"/>
    </source>
</evidence>
<dbReference type="OrthoDB" id="1265391at2"/>
<gene>
    <name evidence="11" type="ORF">ET524_08270</name>
</gene>
<dbReference type="PANTHER" id="PTHR35527:SF2">
    <property type="entry name" value="HYDROLASE"/>
    <property type="match status" value="1"/>
</dbReference>